<evidence type="ECO:0000256" key="1">
    <source>
        <dbReference type="SAM" id="MobiDB-lite"/>
    </source>
</evidence>
<accession>A0ABT0ZYN9</accession>
<proteinExistence type="predicted"/>
<dbReference type="EMBL" id="JAGSOV010000024">
    <property type="protein sequence ID" value="MCO1655862.1"/>
    <property type="molecule type" value="Genomic_DNA"/>
</dbReference>
<organism evidence="2 3">
    <name type="scientific">Pseudonocardia humida</name>
    <dbReference type="NCBI Taxonomy" id="2800819"/>
    <lineage>
        <taxon>Bacteria</taxon>
        <taxon>Bacillati</taxon>
        <taxon>Actinomycetota</taxon>
        <taxon>Actinomycetes</taxon>
        <taxon>Pseudonocardiales</taxon>
        <taxon>Pseudonocardiaceae</taxon>
        <taxon>Pseudonocardia</taxon>
    </lineage>
</organism>
<name>A0ABT0ZYN9_9PSEU</name>
<reference evidence="2" key="1">
    <citation type="submission" date="2021-04" db="EMBL/GenBank/DDBJ databases">
        <title>Pseudonocardia sp. nov., isolated from sandy soil of mangrove forest.</title>
        <authorList>
            <person name="Zan Z."/>
            <person name="Huang R."/>
            <person name="Liu W."/>
        </authorList>
    </citation>
    <scope>NUCLEOTIDE SEQUENCE</scope>
    <source>
        <strain evidence="2">S2-4</strain>
    </source>
</reference>
<protein>
    <submittedName>
        <fullName evidence="2">Uncharacterized protein</fullName>
    </submittedName>
</protein>
<gene>
    <name evidence="2" type="ORF">KDL28_12440</name>
</gene>
<feature type="compositionally biased region" description="Basic and acidic residues" evidence="1">
    <location>
        <begin position="39"/>
        <end position="56"/>
    </location>
</feature>
<keyword evidence="3" id="KW-1185">Reference proteome</keyword>
<comment type="caution">
    <text evidence="2">The sequence shown here is derived from an EMBL/GenBank/DDBJ whole genome shotgun (WGS) entry which is preliminary data.</text>
</comment>
<evidence type="ECO:0000313" key="2">
    <source>
        <dbReference type="EMBL" id="MCO1655862.1"/>
    </source>
</evidence>
<dbReference type="Proteomes" id="UP001165283">
    <property type="component" value="Unassembled WGS sequence"/>
</dbReference>
<sequence length="124" mass="12748">MRRTTTGGFVVTSAFSISGVAVGEATSVAEGRGGSTGRLNDDAGREGASTPRRDADQADVAPSTIPATTANTAHGASLVRKLLLDRLGEGRVDRSVTAGTIVVGTSPDDGESYRRTTWECLTHG</sequence>
<evidence type="ECO:0000313" key="3">
    <source>
        <dbReference type="Proteomes" id="UP001165283"/>
    </source>
</evidence>
<feature type="region of interest" description="Disordered" evidence="1">
    <location>
        <begin position="22"/>
        <end position="72"/>
    </location>
</feature>